<evidence type="ECO:0000259" key="1">
    <source>
        <dbReference type="Pfam" id="PF01248"/>
    </source>
</evidence>
<evidence type="ECO:0000313" key="3">
    <source>
        <dbReference type="Proteomes" id="UP001329915"/>
    </source>
</evidence>
<dbReference type="RefSeq" id="WP_366923269.1">
    <property type="nucleotide sequence ID" value="NZ_CP121694.1"/>
</dbReference>
<organism evidence="2 3">
    <name type="scientific">Metallumcola ferriviriculae</name>
    <dbReference type="NCBI Taxonomy" id="3039180"/>
    <lineage>
        <taxon>Bacteria</taxon>
        <taxon>Bacillati</taxon>
        <taxon>Bacillota</taxon>
        <taxon>Clostridia</taxon>
        <taxon>Neomoorellales</taxon>
        <taxon>Desulfitibacteraceae</taxon>
        <taxon>Metallumcola</taxon>
    </lineage>
</organism>
<dbReference type="Proteomes" id="UP001329915">
    <property type="component" value="Chromosome"/>
</dbReference>
<dbReference type="InterPro" id="IPR004038">
    <property type="entry name" value="Ribosomal_eL8/eL30/eS12/Gad45"/>
</dbReference>
<dbReference type="EMBL" id="CP121694">
    <property type="protein sequence ID" value="WRO20369.1"/>
    <property type="molecule type" value="Genomic_DNA"/>
</dbReference>
<dbReference type="InterPro" id="IPR029064">
    <property type="entry name" value="Ribosomal_eL30-like_sf"/>
</dbReference>
<dbReference type="Gene3D" id="3.30.1330.30">
    <property type="match status" value="1"/>
</dbReference>
<dbReference type="SUPFAM" id="SSF55315">
    <property type="entry name" value="L30e-like"/>
    <property type="match status" value="1"/>
</dbReference>
<gene>
    <name evidence="2" type="ORF">MFMK1_000127</name>
</gene>
<dbReference type="AlphaFoldDB" id="A0AAU0UJ96"/>
<protein>
    <submittedName>
        <fullName evidence="2">Ribosomal L7Ae/L30e/S12e/Gadd45 family protein</fullName>
    </submittedName>
</protein>
<dbReference type="PRINTS" id="PR00884">
    <property type="entry name" value="RIBOSOMALHS6"/>
</dbReference>
<name>A0AAU0UJ96_9FIRM</name>
<proteinExistence type="predicted"/>
<keyword evidence="3" id="KW-1185">Reference proteome</keyword>
<accession>A0AAU0UJ96</accession>
<reference evidence="2 3" key="1">
    <citation type="submission" date="2023-04" db="EMBL/GenBank/DDBJ databases">
        <authorList>
            <person name="Hsu D."/>
        </authorList>
    </citation>
    <scope>NUCLEOTIDE SEQUENCE [LARGE SCALE GENOMIC DNA]</scope>
    <source>
        <strain evidence="2 3">MK1</strain>
    </source>
</reference>
<dbReference type="KEGG" id="dbc:MFMK1_000127"/>
<sequence length="82" mass="8703">MPLETLRTAGNKTIGTKQTIKAVQKGLVQVVFVAEDADKQMVTSLTDLCHQNQVPVNRVPSMKELGEVCGIQVGAAAAAILK</sequence>
<feature type="domain" description="Ribosomal protein eL8/eL30/eS12/Gadd45" evidence="1">
    <location>
        <begin position="5"/>
        <end position="81"/>
    </location>
</feature>
<evidence type="ECO:0000313" key="2">
    <source>
        <dbReference type="EMBL" id="WRO20369.1"/>
    </source>
</evidence>
<dbReference type="Pfam" id="PF01248">
    <property type="entry name" value="Ribosomal_L7Ae"/>
    <property type="match status" value="1"/>
</dbReference>